<keyword evidence="10" id="KW-1185">Reference proteome</keyword>
<dbReference type="AlphaFoldDB" id="A0A8J5HFL2"/>
<evidence type="ECO:0000256" key="6">
    <source>
        <dbReference type="ARBA" id="ARBA00023242"/>
    </source>
</evidence>
<keyword evidence="2" id="KW-0902">Two-component regulatory system</keyword>
<organism evidence="9 10">
    <name type="scientific">Zingiber officinale</name>
    <name type="common">Ginger</name>
    <name type="synonym">Amomum zingiber</name>
    <dbReference type="NCBI Taxonomy" id="94328"/>
    <lineage>
        <taxon>Eukaryota</taxon>
        <taxon>Viridiplantae</taxon>
        <taxon>Streptophyta</taxon>
        <taxon>Embryophyta</taxon>
        <taxon>Tracheophyta</taxon>
        <taxon>Spermatophyta</taxon>
        <taxon>Magnoliopsida</taxon>
        <taxon>Liliopsida</taxon>
        <taxon>Zingiberales</taxon>
        <taxon>Zingiberaceae</taxon>
        <taxon>Zingiber</taxon>
    </lineage>
</organism>
<evidence type="ECO:0000259" key="8">
    <source>
        <dbReference type="Pfam" id="PF00249"/>
    </source>
</evidence>
<dbReference type="EMBL" id="JACMSC010000004">
    <property type="protein sequence ID" value="KAG6526463.1"/>
    <property type="molecule type" value="Genomic_DNA"/>
</dbReference>
<dbReference type="InterPro" id="IPR045279">
    <property type="entry name" value="ARR-like"/>
</dbReference>
<keyword evidence="6" id="KW-0539">Nucleus</keyword>
<reference evidence="9 10" key="1">
    <citation type="submission" date="2020-08" db="EMBL/GenBank/DDBJ databases">
        <title>Plant Genome Project.</title>
        <authorList>
            <person name="Zhang R.-G."/>
        </authorList>
    </citation>
    <scope>NUCLEOTIDE SEQUENCE [LARGE SCALE GENOMIC DNA]</scope>
    <source>
        <tissue evidence="9">Rhizome</tissue>
    </source>
</reference>
<evidence type="ECO:0000256" key="1">
    <source>
        <dbReference type="ARBA" id="ARBA00004123"/>
    </source>
</evidence>
<comment type="caution">
    <text evidence="9">The sequence shown here is derived from an EMBL/GenBank/DDBJ whole genome shotgun (WGS) entry which is preliminary data.</text>
</comment>
<name>A0A8J5HFL2_ZINOF</name>
<keyword evidence="4" id="KW-0238">DNA-binding</keyword>
<dbReference type="FunFam" id="1.10.10.60:FF:000007">
    <property type="entry name" value="Two-component response regulator"/>
    <property type="match status" value="1"/>
</dbReference>
<protein>
    <recommendedName>
        <fullName evidence="8">Myb-like domain-containing protein</fullName>
    </recommendedName>
</protein>
<dbReference type="OrthoDB" id="60033at2759"/>
<dbReference type="GO" id="GO:0009736">
    <property type="term" value="P:cytokinin-activated signaling pathway"/>
    <property type="evidence" value="ECO:0007669"/>
    <property type="project" value="InterPro"/>
</dbReference>
<gene>
    <name evidence="9" type="ORF">ZIOFF_016448</name>
</gene>
<evidence type="ECO:0000256" key="7">
    <source>
        <dbReference type="SAM" id="MobiDB-lite"/>
    </source>
</evidence>
<accession>A0A8J5HFL2</accession>
<evidence type="ECO:0000313" key="10">
    <source>
        <dbReference type="Proteomes" id="UP000734854"/>
    </source>
</evidence>
<evidence type="ECO:0000313" key="9">
    <source>
        <dbReference type="EMBL" id="KAG6526463.1"/>
    </source>
</evidence>
<keyword evidence="3" id="KW-0805">Transcription regulation</keyword>
<dbReference type="GO" id="GO:0005634">
    <property type="term" value="C:nucleus"/>
    <property type="evidence" value="ECO:0007669"/>
    <property type="project" value="UniProtKB-SubCell"/>
</dbReference>
<dbReference type="Pfam" id="PF00249">
    <property type="entry name" value="Myb_DNA-binding"/>
    <property type="match status" value="1"/>
</dbReference>
<comment type="subcellular location">
    <subcellularLocation>
        <location evidence="1">Nucleus</location>
    </subcellularLocation>
</comment>
<evidence type="ECO:0000256" key="5">
    <source>
        <dbReference type="ARBA" id="ARBA00023163"/>
    </source>
</evidence>
<evidence type="ECO:0000256" key="3">
    <source>
        <dbReference type="ARBA" id="ARBA00023015"/>
    </source>
</evidence>
<dbReference type="Proteomes" id="UP000734854">
    <property type="component" value="Unassembled WGS sequence"/>
</dbReference>
<evidence type="ECO:0000256" key="4">
    <source>
        <dbReference type="ARBA" id="ARBA00023125"/>
    </source>
</evidence>
<proteinExistence type="predicted"/>
<feature type="region of interest" description="Disordered" evidence="7">
    <location>
        <begin position="408"/>
        <end position="436"/>
    </location>
</feature>
<dbReference type="GO" id="GO:0003677">
    <property type="term" value="F:DNA binding"/>
    <property type="evidence" value="ECO:0007669"/>
    <property type="project" value="UniProtKB-KW"/>
</dbReference>
<evidence type="ECO:0000256" key="2">
    <source>
        <dbReference type="ARBA" id="ARBA00023012"/>
    </source>
</evidence>
<feature type="domain" description="Myb-like" evidence="8">
    <location>
        <begin position="133"/>
        <end position="183"/>
    </location>
</feature>
<dbReference type="PANTHER" id="PTHR43874:SF7">
    <property type="entry name" value="TWO-COMPONENT RESPONSE REGULATOR ARR10"/>
    <property type="match status" value="1"/>
</dbReference>
<feature type="compositionally biased region" description="Polar residues" evidence="7">
    <location>
        <begin position="423"/>
        <end position="436"/>
    </location>
</feature>
<dbReference type="NCBIfam" id="TIGR01557">
    <property type="entry name" value="myb_SHAQKYF"/>
    <property type="match status" value="1"/>
</dbReference>
<sequence length="476" mass="53699">MTLESDFPLGMRVLAVNDDPASLKSLENLLTRCQYNVVSEDERRETIAKAVAHGSCDYLLKPVRLQELRNIWTHVLRRKIVSTDNIYILQDERQQFLNVAVPDDKHKHKHKYKIRPIPTVTEHGRAKEAQRKRLRWTEELHHKFLATVHTLGLNKAVPKKIIELMKVDDLTLDHVSSHFQKYKLYVKKLSAVTGHHALVAAQTKLALGHDLVPLKTHQSIEIVPNSQPDLPQGVPASSELQDANTNHQTIGITDNYLLSYHSSQQQQQQQQAQLMDASGNNSFIGAIDNFPLETAGNFQPNWLQGLLVPSDHPNDNIPLEDGPQLANYSLLDPTEPFYDLIDFNSLNQLLQHDQTMQYDVAATEPTATVLSDLPSVLMTPLFGDSFNSDSDFSQILHPIISNDNNPNFGNHLMQSPQPEWHQTYDQNSSSSSMPNFEVTSTNLLHQASSEDDRNAMIKIHETGQVLQYASASEEGQ</sequence>
<keyword evidence="5" id="KW-0804">Transcription</keyword>
<feature type="compositionally biased region" description="Polar residues" evidence="7">
    <location>
        <begin position="408"/>
        <end position="417"/>
    </location>
</feature>
<dbReference type="InterPro" id="IPR006447">
    <property type="entry name" value="Myb_dom_plants"/>
</dbReference>
<dbReference type="PANTHER" id="PTHR43874">
    <property type="entry name" value="TWO-COMPONENT RESPONSE REGULATOR"/>
    <property type="match status" value="1"/>
</dbReference>
<dbReference type="GO" id="GO:0000160">
    <property type="term" value="P:phosphorelay signal transduction system"/>
    <property type="evidence" value="ECO:0007669"/>
    <property type="project" value="UniProtKB-KW"/>
</dbReference>
<dbReference type="InterPro" id="IPR001005">
    <property type="entry name" value="SANT/Myb"/>
</dbReference>